<dbReference type="SUPFAM" id="SSF56112">
    <property type="entry name" value="Protein kinase-like (PK-like)"/>
    <property type="match status" value="1"/>
</dbReference>
<feature type="compositionally biased region" description="Basic and acidic residues" evidence="12">
    <location>
        <begin position="543"/>
        <end position="559"/>
    </location>
</feature>
<evidence type="ECO:0000256" key="5">
    <source>
        <dbReference type="ARBA" id="ARBA00022741"/>
    </source>
</evidence>
<dbReference type="EC" id="2.7.11.1" evidence="2"/>
<dbReference type="InterPro" id="IPR014009">
    <property type="entry name" value="PIK_FAT"/>
</dbReference>
<dbReference type="PANTHER" id="PTHR37079:SF4">
    <property type="entry name" value="SERINE_THREONINE-PROTEIN KINASE ATM"/>
    <property type="match status" value="1"/>
</dbReference>
<dbReference type="EMBL" id="JALLBG020000237">
    <property type="protein sequence ID" value="KAL3758217.1"/>
    <property type="molecule type" value="Genomic_DNA"/>
</dbReference>
<dbReference type="InterPro" id="IPR018936">
    <property type="entry name" value="PI3/4_kinase_CS"/>
</dbReference>
<keyword evidence="11" id="KW-0175">Coiled coil</keyword>
<evidence type="ECO:0000256" key="7">
    <source>
        <dbReference type="ARBA" id="ARBA00022777"/>
    </source>
</evidence>
<keyword evidence="5" id="KW-0547">Nucleotide-binding</keyword>
<evidence type="ECO:0000259" key="13">
    <source>
        <dbReference type="PROSITE" id="PS50290"/>
    </source>
</evidence>
<dbReference type="InterPro" id="IPR003152">
    <property type="entry name" value="FATC_dom"/>
</dbReference>
<gene>
    <name evidence="16" type="ORF">ACHAWU_004855</name>
</gene>
<feature type="region of interest" description="Disordered" evidence="12">
    <location>
        <begin position="109"/>
        <end position="133"/>
    </location>
</feature>
<evidence type="ECO:0000256" key="3">
    <source>
        <dbReference type="ARBA" id="ARBA00022527"/>
    </source>
</evidence>
<comment type="catalytic activity">
    <reaction evidence="10">
        <text>L-threonyl-[protein] + ATP = O-phospho-L-threonyl-[protein] + ADP + H(+)</text>
        <dbReference type="Rhea" id="RHEA:46608"/>
        <dbReference type="Rhea" id="RHEA-COMP:11060"/>
        <dbReference type="Rhea" id="RHEA-COMP:11605"/>
        <dbReference type="ChEBI" id="CHEBI:15378"/>
        <dbReference type="ChEBI" id="CHEBI:30013"/>
        <dbReference type="ChEBI" id="CHEBI:30616"/>
        <dbReference type="ChEBI" id="CHEBI:61977"/>
        <dbReference type="ChEBI" id="CHEBI:456216"/>
        <dbReference type="EC" id="2.7.11.1"/>
    </reaction>
</comment>
<name>A0ABD3M3G9_9STRA</name>
<feature type="compositionally biased region" description="Polar residues" evidence="12">
    <location>
        <begin position="1"/>
        <end position="13"/>
    </location>
</feature>
<dbReference type="PROSITE" id="PS00916">
    <property type="entry name" value="PI3_4_KINASE_2"/>
    <property type="match status" value="1"/>
</dbReference>
<proteinExistence type="predicted"/>
<dbReference type="PROSITE" id="PS51190">
    <property type="entry name" value="FATC"/>
    <property type="match status" value="1"/>
</dbReference>
<evidence type="ECO:0000256" key="10">
    <source>
        <dbReference type="ARBA" id="ARBA00047899"/>
    </source>
</evidence>
<dbReference type="PROSITE" id="PS50290">
    <property type="entry name" value="PI3_4_KINASE_3"/>
    <property type="match status" value="1"/>
</dbReference>
<feature type="domain" description="PI3K/PI4K catalytic" evidence="13">
    <location>
        <begin position="3540"/>
        <end position="3860"/>
    </location>
</feature>
<dbReference type="InterPro" id="IPR011009">
    <property type="entry name" value="Kinase-like_dom_sf"/>
</dbReference>
<evidence type="ECO:0000256" key="11">
    <source>
        <dbReference type="SAM" id="Coils"/>
    </source>
</evidence>
<evidence type="ECO:0000256" key="4">
    <source>
        <dbReference type="ARBA" id="ARBA00022679"/>
    </source>
</evidence>
<keyword evidence="7" id="KW-0418">Kinase</keyword>
<evidence type="ECO:0000256" key="8">
    <source>
        <dbReference type="ARBA" id="ARBA00022840"/>
    </source>
</evidence>
<comment type="subcellular location">
    <subcellularLocation>
        <location evidence="1">Nucleus</location>
    </subcellularLocation>
</comment>
<dbReference type="GO" id="GO:0005524">
    <property type="term" value="F:ATP binding"/>
    <property type="evidence" value="ECO:0007669"/>
    <property type="project" value="UniProtKB-KW"/>
</dbReference>
<dbReference type="Gene3D" id="1.10.1070.11">
    <property type="entry name" value="Phosphatidylinositol 3-/4-kinase, catalytic domain"/>
    <property type="match status" value="1"/>
</dbReference>
<dbReference type="GO" id="GO:0006974">
    <property type="term" value="P:DNA damage response"/>
    <property type="evidence" value="ECO:0007669"/>
    <property type="project" value="UniProtKB-KW"/>
</dbReference>
<feature type="domain" description="FATC" evidence="15">
    <location>
        <begin position="3866"/>
        <end position="3898"/>
    </location>
</feature>
<evidence type="ECO:0000256" key="1">
    <source>
        <dbReference type="ARBA" id="ARBA00004123"/>
    </source>
</evidence>
<dbReference type="SMART" id="SM00146">
    <property type="entry name" value="PI3Kc"/>
    <property type="match status" value="1"/>
</dbReference>
<accession>A0ABD3M3G9</accession>
<evidence type="ECO:0000256" key="6">
    <source>
        <dbReference type="ARBA" id="ARBA00022763"/>
    </source>
</evidence>
<feature type="region of interest" description="Disordered" evidence="12">
    <location>
        <begin position="591"/>
        <end position="629"/>
    </location>
</feature>
<feature type="compositionally biased region" description="Gly residues" evidence="12">
    <location>
        <begin position="173"/>
        <end position="189"/>
    </location>
</feature>
<feature type="compositionally biased region" description="Basic and acidic residues" evidence="12">
    <location>
        <begin position="15"/>
        <end position="28"/>
    </location>
</feature>
<feature type="compositionally biased region" description="Low complexity" evidence="12">
    <location>
        <begin position="229"/>
        <end position="240"/>
    </location>
</feature>
<dbReference type="InterPro" id="IPR038980">
    <property type="entry name" value="ATM_plant"/>
</dbReference>
<feature type="region of interest" description="Disordered" evidence="12">
    <location>
        <begin position="337"/>
        <end position="359"/>
    </location>
</feature>
<feature type="coiled-coil region" evidence="11">
    <location>
        <begin position="3232"/>
        <end position="3259"/>
    </location>
</feature>
<feature type="region of interest" description="Disordered" evidence="12">
    <location>
        <begin position="1"/>
        <end position="28"/>
    </location>
</feature>
<dbReference type="Gene3D" id="3.30.1010.10">
    <property type="entry name" value="Phosphatidylinositol 3-kinase Catalytic Subunit, Chain A, domain 4"/>
    <property type="match status" value="1"/>
</dbReference>
<dbReference type="PANTHER" id="PTHR37079">
    <property type="entry name" value="SERINE/THREONINE-PROTEIN KINASE ATM"/>
    <property type="match status" value="1"/>
</dbReference>
<dbReference type="SMART" id="SM01343">
    <property type="entry name" value="FATC"/>
    <property type="match status" value="1"/>
</dbReference>
<dbReference type="PROSITE" id="PS51189">
    <property type="entry name" value="FAT"/>
    <property type="match status" value="1"/>
</dbReference>
<keyword evidence="4" id="KW-0808">Transferase</keyword>
<dbReference type="GO" id="GO:0004674">
    <property type="term" value="F:protein serine/threonine kinase activity"/>
    <property type="evidence" value="ECO:0007669"/>
    <property type="project" value="UniProtKB-KW"/>
</dbReference>
<reference evidence="16 17" key="1">
    <citation type="submission" date="2024-10" db="EMBL/GenBank/DDBJ databases">
        <title>Updated reference genomes for cyclostephanoid diatoms.</title>
        <authorList>
            <person name="Roberts W.R."/>
            <person name="Alverson A.J."/>
        </authorList>
    </citation>
    <scope>NUCLEOTIDE SEQUENCE [LARGE SCALE GENOMIC DNA]</scope>
    <source>
        <strain evidence="16 17">AJA232-27</strain>
    </source>
</reference>
<keyword evidence="6" id="KW-0227">DNA damage</keyword>
<keyword evidence="3" id="KW-0723">Serine/threonine-protein kinase</keyword>
<evidence type="ECO:0000256" key="9">
    <source>
        <dbReference type="ARBA" id="ARBA00023242"/>
    </source>
</evidence>
<evidence type="ECO:0000256" key="2">
    <source>
        <dbReference type="ARBA" id="ARBA00012513"/>
    </source>
</evidence>
<keyword evidence="8" id="KW-0067">ATP-binding</keyword>
<evidence type="ECO:0000256" key="12">
    <source>
        <dbReference type="SAM" id="MobiDB-lite"/>
    </source>
</evidence>
<feature type="domain" description="FAT" evidence="14">
    <location>
        <begin position="3047"/>
        <end position="3403"/>
    </location>
</feature>
<feature type="region of interest" description="Disordered" evidence="12">
    <location>
        <begin position="211"/>
        <end position="256"/>
    </location>
</feature>
<dbReference type="GO" id="GO:0005634">
    <property type="term" value="C:nucleus"/>
    <property type="evidence" value="ECO:0007669"/>
    <property type="project" value="UniProtKB-SubCell"/>
</dbReference>
<sequence>MSSSNNPTYTTLATLRDKLRSSQKKERQLAQKELLDKLHNSSTLRNLEREAQHVFACAVERLSSTSKNNGSGGGGGGGSSEQSPTFPWDRVCILYRNLMDASLLSSRTIIDSGSSNSNSSGGGGGGGKKRNHANQTGFIKQKCKFTSDDVLFPYKVFLRMDADQSLECNDGGYGGGGGGGSGGGAGGGGWEEDWKTRPRYGHHVDVKSVSSFLRGGGGTSQQQQHHHQQQSSHPTTSTTGRFHARHYKPHTFTNRDRGTRLSSKEIIACVDYILFCLNDEDCVDQAEGSLLQWLLHICSRPEYIAELPFEYQLADVLNVLSIRLNRAFSDGDNENDEEWGILPSMDSSDGGHRSSSRRRGPIPQECLLTVCKCLSAIIYNTTTRLGIGMQLFLRPVVRLASTWAEVAWQIQSEGQFASSSSSSTTAIQHRQTQTTKDGSQSAPSFHRRRLCTESDILSAMPYLYSSVTHLMAAHPEQSIAVLSDHGHALLRLVRRNFTRPTTNLQLREALTEYVGAHLLVAETSGKVCGLPEGDLGPLKPRTLSKDDNKGKEAENLKDTRGATLDAKSVGSLLDMLRNEKVWGALFSSVSSGHDGKNKRLRKSLASSTGQGRSGGGKSLPDGGATWTPLTRRQRRHLELTARLLRIGHRLYLADVEDRGDGTMDSVQSLIEHAVQGMQSVGIEEGVVDIDESMGISVEIVDERHIAAPSALASSPWIRMVCRHLYKLNPRIGLLDLSSRSASDTQSSACSQYSQNCYSSELMTGKTDEGASMERIILESCPMLQSLLVTESTSPLQELTSIEITDPMPATNDAMPDSISPTAVATLQLLCACVESFPRGECWTSSARQNWSTVLDPGPYPASTLASVVERYGSSPADAAAVVYLLGTTLECHGGSGGDDDIQLWTLMTLLKMTESSAIICSRNGLADTSAFGSVSSSTALHLAWQFVWKTIFRVDMRYSSYTSGAFGNNVGEIVVQLLTQIIRYQCIDRQLLSVCQPYPAGEANTVIFKKPSSQQTTSKSCPFVLGEQWQLWKLPVYEDASFLFSCAPFELITNAILCTGFSDTSDATSFTSTKGRSWFVSFCLQFIELALQDTMESSIRRTYLPFAATCLAALLRDEGVRSVSTFEFDGLQLFGVTEDIEPIRYTYDIDNVHVDAEKIVDQFYAALWSESVTPNEYEKDMGHGSACRIVQGRGALLNKHLNSQLERNQLRRHMDECIKPPKNNGKVQQSGLQVGVFYDTIKVYFDELLLQLRYDDGNTSDDDIMETSVMERNQSLLLPQLTVCLSLMLSAILATQPTAKELLQNLCAIFEDTVGAAFDLLAEILPSLNIHPSDLQVVFDHLHGIVRLLTLIAGSRVCETTTHRLLCNKAKPLFDTCKSLLKKYSNASWTLGTNNQESVSASYLDSDSDDGIIVSSRAKIQPSQMNQSFRSNYSDYDDGFMSDENAGNESNFRKQIAPPLKRQRIRKGSKRNVTSHADVPMVNAIDARCAWACSSLLIELNPSFQSVEFIANHIIWPGDNDNKSGYGFVSMSPDPFGALVCASLFCRKSVILRSDRLDWQSRLGLKENDDQESALIICIESILQARRLFLPSSKYFMCGIGLVSRIVEIFSQSCGAMGIDECKMVLDAVYPEGVGKDSDDYYLFRRWSKRVLKYRSSYRAQQVHLTTLIYLYAQRNLRKEFQDFFWTYFICSSFCHLDENVRSQACDVLGSALIACPDQHRIVSDVFKCTIPSLADRKKFLRWMDKSLIDQKLRDELVNLEEEACSDSEVSIELHSIECIGLLAGHVSETTLAREMIWRLIDLAATKPVLLLPCYRACRRASFLLKYKSIGDMFHDAMPHLIVKWLESGRALQKIPILFMSPIVIERLSRYLPNEMLAMLLSNEGWNDDYFHLDQVGGEIETLNDRVLVAFIESTAKFLIPNILLCSSDELAGHDGGGESVDATKLLTESVLILTGGFSDDNVAKVLRDHVSDLYGFVAVLAENGDATLQCQNAFNLLKRCVSSVHIEKIGAETASLVLRHILLLHRKGVSVVGLGHVELNAASFIEGMKYVAKQLKSSPKQRRSSFIEHLGSNMTECIVVVKYWLSASQTILQREEACSTLSLLWDILVENIQAEEIEPGELGFCLHSFVSVILDPNNLDLCIEIVFHSLKKVLALLFSKHSNETFLVDVKPVLVKLCLALLQVHQRSYMNLYKACDSTLCRIESELHASLGLLAGGAEEVPRRGSRLDSLKSLVSSTVDLDGKVSYDAMLGAYECLEMVAKSEVIQIDDILGAEEIFTRNEKEQVFREVNEKFSLQSFFTSMQERSTKDKESDFITEAEHFIRIMNEHPLSADDFESGTFCTSHGALARLIALQRLEKALVGQRSTIDTRDDVQGHLHHLLISICCAKEPEVSRIISSRCLGQLKICHSTAPDQGNSTSYEVIESLNDPMLSIKRTILALLGQYIISDCAGTSLVAMKTAKALLITPAGKECWQSTKGKGNELLSSFTSHDDTSMQRVETVRVSDSCIERLRCINDSRDVVNWCWHDKLWNCADVNDSSCELWMKRVVVSIISCCFGKGSKIGRGDQDFFRICQGMCAREASFASTVFPALIFYLLDSIASDVAGYDGGCGNKLSSSIAIGTPTSEMNNIISHCFSRVLSPSNHQVSSQAIKVILNTLELLRSITEHRFLTYPNHTKNKIDALHNQRLTASNKRSRSSSGSACTVPSGSTMWKGFPYGVVLKVSGLDVAEACFRVKRYYSAIYYAEMSMNNTIGIGTFFEYAANDFPVERSESICDISGFGVLVEPGDEMIIDKALAAKRIIERCLSLIDATDELEGIVSQGLALNLKRNITSLVTSDNSRRVRRGGMQTTANQSRNDLREQWFEDSLNSTSLWDDALLPLSKNEKFDSSHLNNAPPSLSAQPSAFYESVCGALQSFSNDNATGGSDNILYARKSVLADMECLSGSEAESTGMLANHAKLNALGHLEQLARTLEDKSNLANLLNCWGLHESTEADTLEKILLNDAVLLNAKEQVIAESIRSIRTELSVKELSLKILRHKLNDGEVLISKALTAHIFKSCNVYRELGHPDGAKEVLSSLRSLLQVFQKKGQVDLSTGKLPLILRLEDAKIMQSEGNLDGAIMTCKTVANYLTNARCQSIDIELDQICADSLLLGGLWMAENNVDSVEMIFSSYFEKAARLANQICKKERSISNIHRSSVSNFKLGEFAANLYNSVLARVSSEAWRRRRSAAKERKLELQAAAARLAELQRKSRSSNDEVTDAKIIHATLSREVNIDDRELQCIDNSLQRYLRLSFDSICIALTLAPTTMTGVSKHVFQLISMWFKNCQRKDTKDIVNELLKSNLNQIPSYRLVPLVYQLFSRIDAMDDGNRAFQYILREVVLKICAEHPYHGVVQLLALSNGQRIGGGVNGRHANAYLENVGTAKVDSVNNIIKELRIRSPEYVNALIDSYQALMTSYINLAEFDTSAIQKRMTKRISFKQFKLDLDCCLSGEHHGRRNGYATNNSPAIITKPPSIRPDKQYGNGTDDPIGTERVIRFEPTFDLTPTGIHRPKIVECIGSKGGRFKQLVKGEDDLRQDAIMQQVFGTVNDLLRHENYSIGATRQLRLITYGITPLSPASGVLEWVDNTMCFGDFLMDKGKSVGAHSRYFPGEWGYEDARDVFRSASDAENATLESKRLAFDRICENFSPAFRFFFLEYFKSSMEAWHTARTMYTRSCAVNSIVGHILGIGDRHTSNILVHTRTGEVVHIDFGIVFEQGKTLTTPELVPFRLTRDVVDGMGPSGTDGVFSRAAEATMDVMRNNADSLLTILSAVVSDPLYKWSLSQLPTNQQQKNDDERAGNDAAERAIAKIHEKLEGYEYGTSGVHKTVAGQVKLLINEARDPDNLCAMFVGWAPWM</sequence>
<dbReference type="PROSITE" id="PS00915">
    <property type="entry name" value="PI3_4_KINASE_1"/>
    <property type="match status" value="1"/>
</dbReference>
<dbReference type="Pfam" id="PF02260">
    <property type="entry name" value="FATC"/>
    <property type="match status" value="1"/>
</dbReference>
<dbReference type="Pfam" id="PF00454">
    <property type="entry name" value="PI3_PI4_kinase"/>
    <property type="match status" value="1"/>
</dbReference>
<evidence type="ECO:0000313" key="17">
    <source>
        <dbReference type="Proteomes" id="UP001530293"/>
    </source>
</evidence>
<protein>
    <recommendedName>
        <fullName evidence="2">non-specific serine/threonine protein kinase</fullName>
        <ecNumber evidence="2">2.7.11.1</ecNumber>
    </recommendedName>
</protein>
<feature type="region of interest" description="Disordered" evidence="12">
    <location>
        <begin position="419"/>
        <end position="445"/>
    </location>
</feature>
<organism evidence="16 17">
    <name type="scientific">Discostella pseudostelligera</name>
    <dbReference type="NCBI Taxonomy" id="259834"/>
    <lineage>
        <taxon>Eukaryota</taxon>
        <taxon>Sar</taxon>
        <taxon>Stramenopiles</taxon>
        <taxon>Ochrophyta</taxon>
        <taxon>Bacillariophyta</taxon>
        <taxon>Coscinodiscophyceae</taxon>
        <taxon>Thalassiosirophycidae</taxon>
        <taxon>Stephanodiscales</taxon>
        <taxon>Stephanodiscaceae</taxon>
        <taxon>Discostella</taxon>
    </lineage>
</organism>
<dbReference type="InterPro" id="IPR000403">
    <property type="entry name" value="PI3/4_kinase_cat_dom"/>
</dbReference>
<evidence type="ECO:0000313" key="16">
    <source>
        <dbReference type="EMBL" id="KAL3758217.1"/>
    </source>
</evidence>
<dbReference type="InterPro" id="IPR044107">
    <property type="entry name" value="PIKKc_ATM"/>
</dbReference>
<evidence type="ECO:0000259" key="14">
    <source>
        <dbReference type="PROSITE" id="PS51189"/>
    </source>
</evidence>
<feature type="compositionally biased region" description="Polar residues" evidence="12">
    <location>
        <begin position="424"/>
        <end position="443"/>
    </location>
</feature>
<keyword evidence="9" id="KW-0539">Nucleus</keyword>
<dbReference type="CDD" id="cd05171">
    <property type="entry name" value="PIKKc_ATM"/>
    <property type="match status" value="1"/>
</dbReference>
<evidence type="ECO:0000259" key="15">
    <source>
        <dbReference type="PROSITE" id="PS51190"/>
    </source>
</evidence>
<feature type="region of interest" description="Disordered" evidence="12">
    <location>
        <begin position="531"/>
        <end position="559"/>
    </location>
</feature>
<dbReference type="Proteomes" id="UP001530293">
    <property type="component" value="Unassembled WGS sequence"/>
</dbReference>
<comment type="caution">
    <text evidence="16">The sequence shown here is derived from an EMBL/GenBank/DDBJ whole genome shotgun (WGS) entry which is preliminary data.</text>
</comment>
<feature type="region of interest" description="Disordered" evidence="12">
    <location>
        <begin position="173"/>
        <end position="194"/>
    </location>
</feature>
<keyword evidence="17" id="KW-1185">Reference proteome</keyword>
<dbReference type="InterPro" id="IPR036940">
    <property type="entry name" value="PI3/4_kinase_cat_sf"/>
</dbReference>
<feature type="region of interest" description="Disordered" evidence="12">
    <location>
        <begin position="3501"/>
        <end position="3531"/>
    </location>
</feature>